<sequence>MAHYFVLNFYAKEDGVFLPSSYYNEIFNTIKNIVKSDLFTISPVKTRNKKEVEDGVWVFKDFRIYIATPFIELFTENLFKIYEYLFNPFNGIYLQKITFKKVGVKKSGSLLSGVFAGQGKVRIDYQKSPEQFSESLREFLIDIYRRKFGSVPQDTRFFFIIKDKLKKQWVIADRLEFFGDYEIFSSDELAEIFCQMFCVK</sequence>
<name>A0ABY7BPB8_9FIRM</name>
<dbReference type="RefSeq" id="WP_045168594.1">
    <property type="nucleotide sequence ID" value="NZ_CP113865.1"/>
</dbReference>
<accession>A0ABY7BPB8</accession>
<dbReference type="Proteomes" id="UP001164909">
    <property type="component" value="Chromosome"/>
</dbReference>
<protein>
    <submittedName>
        <fullName evidence="1">Uncharacterized protein</fullName>
    </submittedName>
</protein>
<organism evidence="1 2">
    <name type="scientific">Caldicellulosiruptor morganii</name>
    <dbReference type="NCBI Taxonomy" id="1387555"/>
    <lineage>
        <taxon>Bacteria</taxon>
        <taxon>Bacillati</taxon>
        <taxon>Bacillota</taxon>
        <taxon>Bacillota incertae sedis</taxon>
        <taxon>Caldicellulosiruptorales</taxon>
        <taxon>Caldicellulosiruptoraceae</taxon>
        <taxon>Caldicellulosiruptor</taxon>
    </lineage>
</organism>
<proteinExistence type="predicted"/>
<gene>
    <name evidence="1" type="ORF">OTK00_000036</name>
</gene>
<evidence type="ECO:0000313" key="1">
    <source>
        <dbReference type="EMBL" id="WAM33896.1"/>
    </source>
</evidence>
<keyword evidence="2" id="KW-1185">Reference proteome</keyword>
<reference evidence="1" key="1">
    <citation type="submission" date="2022-12" db="EMBL/GenBank/DDBJ databases">
        <authorList>
            <person name="Bing R.G."/>
            <person name="Willard D.J."/>
            <person name="Manesh M.J.H."/>
            <person name="Laemthong T."/>
            <person name="Crosby J.R."/>
            <person name="Kelly R.M."/>
        </authorList>
    </citation>
    <scope>NUCLEOTIDE SEQUENCE</scope>
    <source>
        <strain evidence="1">DSM 8990</strain>
    </source>
</reference>
<evidence type="ECO:0000313" key="2">
    <source>
        <dbReference type="Proteomes" id="UP001164909"/>
    </source>
</evidence>
<dbReference type="EMBL" id="CP113865">
    <property type="protein sequence ID" value="WAM33896.1"/>
    <property type="molecule type" value="Genomic_DNA"/>
</dbReference>